<keyword evidence="1 2" id="KW-0597">Phosphoprotein</keyword>
<dbReference type="RefSeq" id="WP_070066199.1">
    <property type="nucleotide sequence ID" value="NZ_MJUW02000026.1"/>
</dbReference>
<dbReference type="Proteomes" id="UP000242219">
    <property type="component" value="Unassembled WGS sequence"/>
</dbReference>
<dbReference type="SMART" id="SM00448">
    <property type="entry name" value="REC"/>
    <property type="match status" value="1"/>
</dbReference>
<evidence type="ECO:0000259" key="3">
    <source>
        <dbReference type="PROSITE" id="PS50110"/>
    </source>
</evidence>
<dbReference type="PANTHER" id="PTHR44591">
    <property type="entry name" value="STRESS RESPONSE REGULATOR PROTEIN 1"/>
    <property type="match status" value="1"/>
</dbReference>
<evidence type="ECO:0000313" key="5">
    <source>
        <dbReference type="Proteomes" id="UP000242219"/>
    </source>
</evidence>
<dbReference type="PANTHER" id="PTHR44591:SF3">
    <property type="entry name" value="RESPONSE REGULATORY DOMAIN-CONTAINING PROTEIN"/>
    <property type="match status" value="1"/>
</dbReference>
<dbReference type="InterPro" id="IPR011006">
    <property type="entry name" value="CheY-like_superfamily"/>
</dbReference>
<dbReference type="AlphaFoldDB" id="A0A1V6M2H1"/>
<feature type="modified residue" description="4-aspartylphosphate" evidence="2">
    <location>
        <position position="52"/>
    </location>
</feature>
<dbReference type="CDD" id="cd00156">
    <property type="entry name" value="REC"/>
    <property type="match status" value="1"/>
</dbReference>
<dbReference type="InterPro" id="IPR001789">
    <property type="entry name" value="Sig_transdc_resp-reg_receiver"/>
</dbReference>
<organism evidence="4 5">
    <name type="scientific">Candidatus Brocadia sapporoensis</name>
    <dbReference type="NCBI Taxonomy" id="392547"/>
    <lineage>
        <taxon>Bacteria</taxon>
        <taxon>Pseudomonadati</taxon>
        <taxon>Planctomycetota</taxon>
        <taxon>Candidatus Brocadiia</taxon>
        <taxon>Candidatus Brocadiales</taxon>
        <taxon>Candidatus Brocadiaceae</taxon>
        <taxon>Candidatus Brocadia</taxon>
    </lineage>
</organism>
<evidence type="ECO:0000256" key="1">
    <source>
        <dbReference type="ARBA" id="ARBA00022553"/>
    </source>
</evidence>
<proteinExistence type="predicted"/>
<dbReference type="EMBL" id="MJUW02000026">
    <property type="protein sequence ID" value="OQD46614.1"/>
    <property type="molecule type" value="Genomic_DNA"/>
</dbReference>
<protein>
    <recommendedName>
        <fullName evidence="3">Response regulatory domain-containing protein</fullName>
    </recommendedName>
</protein>
<keyword evidence="5" id="KW-1185">Reference proteome</keyword>
<dbReference type="PROSITE" id="PS50110">
    <property type="entry name" value="RESPONSE_REGULATORY"/>
    <property type="match status" value="1"/>
</dbReference>
<dbReference type="GO" id="GO:0000160">
    <property type="term" value="P:phosphorelay signal transduction system"/>
    <property type="evidence" value="ECO:0007669"/>
    <property type="project" value="InterPro"/>
</dbReference>
<dbReference type="InterPro" id="IPR050595">
    <property type="entry name" value="Bact_response_regulator"/>
</dbReference>
<feature type="domain" description="Response regulatory" evidence="3">
    <location>
        <begin position="3"/>
        <end position="116"/>
    </location>
</feature>
<reference evidence="4 5" key="1">
    <citation type="journal article" date="2016" name="Genome Announc.">
        <title>Draft Genome Sequence of the Anaerobic Ammonium-Oxidizing Bacterium 'Candidatus Brocadia sp. 40'.</title>
        <authorList>
            <person name="Ali M."/>
            <person name="Haroon M.F."/>
            <person name="Narita Y."/>
            <person name="Zhang L."/>
            <person name="Rangel Shaw D."/>
            <person name="Okabe S."/>
            <person name="Saikaly P.E."/>
        </authorList>
    </citation>
    <scope>NUCLEOTIDE SEQUENCE [LARGE SCALE GENOMIC DNA]</scope>
    <source>
        <strain evidence="4 5">40</strain>
    </source>
</reference>
<accession>A0A1V6M2H1</accession>
<dbReference type="Gene3D" id="3.40.50.2300">
    <property type="match status" value="1"/>
</dbReference>
<dbReference type="SUPFAM" id="SSF52172">
    <property type="entry name" value="CheY-like"/>
    <property type="match status" value="1"/>
</dbReference>
<evidence type="ECO:0000313" key="4">
    <source>
        <dbReference type="EMBL" id="OQD46614.1"/>
    </source>
</evidence>
<comment type="caution">
    <text evidence="4">The sequence shown here is derived from an EMBL/GenBank/DDBJ whole genome shotgun (WGS) entry which is preliminary data.</text>
</comment>
<evidence type="ECO:0000256" key="2">
    <source>
        <dbReference type="PROSITE-ProRule" id="PRU00169"/>
    </source>
</evidence>
<gene>
    <name evidence="4" type="ORF">BIY37_02165</name>
</gene>
<sequence>MSRILIIGDRKTVRRSLVNILKQDGFGICEGVGWDGAVRSCKKKVYDLILMDLDSESQNNYEILKEIKQVNSDAEIVAIVSQDGYDANRMNSWGVYDYLQKPFRQKEVIDIVKKALEKKQLTDKVRNLEQIMDVDKFAL</sequence>
<dbReference type="Pfam" id="PF00072">
    <property type="entry name" value="Response_reg"/>
    <property type="match status" value="1"/>
</dbReference>
<name>A0A1V6M2H1_9BACT</name>